<evidence type="ECO:0000256" key="1">
    <source>
        <dbReference type="SAM" id="Coils"/>
    </source>
</evidence>
<evidence type="ECO:0000313" key="4">
    <source>
        <dbReference type="Proteomes" id="UP001596036"/>
    </source>
</evidence>
<evidence type="ECO:0000256" key="2">
    <source>
        <dbReference type="SAM" id="Phobius"/>
    </source>
</evidence>
<keyword evidence="4" id="KW-1185">Reference proteome</keyword>
<evidence type="ECO:0000313" key="3">
    <source>
        <dbReference type="EMBL" id="MFC5569672.1"/>
    </source>
</evidence>
<keyword evidence="2" id="KW-0812">Transmembrane</keyword>
<protein>
    <submittedName>
        <fullName evidence="3">Uncharacterized protein</fullName>
    </submittedName>
</protein>
<keyword evidence="1" id="KW-0175">Coiled coil</keyword>
<dbReference type="EMBL" id="JBHSNM010000001">
    <property type="protein sequence ID" value="MFC5569672.1"/>
    <property type="molecule type" value="Genomic_DNA"/>
</dbReference>
<keyword evidence="2" id="KW-0472">Membrane</keyword>
<reference evidence="4" key="1">
    <citation type="journal article" date="2019" name="Int. J. Syst. Evol. Microbiol.">
        <title>The Global Catalogue of Microorganisms (GCM) 10K type strain sequencing project: providing services to taxonomists for standard genome sequencing and annotation.</title>
        <authorList>
            <consortium name="The Broad Institute Genomics Platform"/>
            <consortium name="The Broad Institute Genome Sequencing Center for Infectious Disease"/>
            <person name="Wu L."/>
            <person name="Ma J."/>
        </authorList>
    </citation>
    <scope>NUCLEOTIDE SEQUENCE [LARGE SCALE GENOMIC DNA]</scope>
    <source>
        <strain evidence="4">KACC 11407</strain>
    </source>
</reference>
<sequence length="85" mass="9877">MADESELLALLREIRDNQREAIALQREYQAMYQQQLGRIERINDRAEALQGRAGKAVRFILLIAIPLMCLLLVLMLLPYFSRLFA</sequence>
<proteinExistence type="predicted"/>
<keyword evidence="2" id="KW-1133">Transmembrane helix</keyword>
<feature type="coiled-coil region" evidence="1">
    <location>
        <begin position="7"/>
        <end position="52"/>
    </location>
</feature>
<dbReference type="RefSeq" id="WP_386753873.1">
    <property type="nucleotide sequence ID" value="NZ_JBHSNM010000001.1"/>
</dbReference>
<dbReference type="Proteomes" id="UP001596036">
    <property type="component" value="Unassembled WGS sequence"/>
</dbReference>
<organism evidence="3 4">
    <name type="scientific">Lysobacter yangpyeongensis</name>
    <dbReference type="NCBI Taxonomy" id="346182"/>
    <lineage>
        <taxon>Bacteria</taxon>
        <taxon>Pseudomonadati</taxon>
        <taxon>Pseudomonadota</taxon>
        <taxon>Gammaproteobacteria</taxon>
        <taxon>Lysobacterales</taxon>
        <taxon>Lysobacteraceae</taxon>
        <taxon>Lysobacter</taxon>
    </lineage>
</organism>
<comment type="caution">
    <text evidence="3">The sequence shown here is derived from an EMBL/GenBank/DDBJ whole genome shotgun (WGS) entry which is preliminary data.</text>
</comment>
<accession>A0ABW0SKQ3</accession>
<feature type="transmembrane region" description="Helical" evidence="2">
    <location>
        <begin position="59"/>
        <end position="80"/>
    </location>
</feature>
<gene>
    <name evidence="3" type="ORF">ACFPN1_06320</name>
</gene>
<name>A0ABW0SKQ3_9GAMM</name>